<keyword evidence="4" id="KW-1133">Transmembrane helix</keyword>
<dbReference type="SUPFAM" id="SSF46689">
    <property type="entry name" value="Homeodomain-like"/>
    <property type="match status" value="1"/>
</dbReference>
<keyword evidence="4" id="KW-0472">Membrane</keyword>
<dbReference type="Proteomes" id="UP001319200">
    <property type="component" value="Unassembled WGS sequence"/>
</dbReference>
<feature type="transmembrane region" description="Helical" evidence="4">
    <location>
        <begin position="161"/>
        <end position="182"/>
    </location>
</feature>
<evidence type="ECO:0000256" key="4">
    <source>
        <dbReference type="SAM" id="Phobius"/>
    </source>
</evidence>
<feature type="transmembrane region" description="Helical" evidence="4">
    <location>
        <begin position="116"/>
        <end position="134"/>
    </location>
</feature>
<evidence type="ECO:0000259" key="5">
    <source>
        <dbReference type="PROSITE" id="PS01124"/>
    </source>
</evidence>
<gene>
    <name evidence="6" type="ORF">KK083_10575</name>
</gene>
<organism evidence="6 7">
    <name type="scientific">Chryseosolibacter histidini</name>
    <dbReference type="NCBI Taxonomy" id="2782349"/>
    <lineage>
        <taxon>Bacteria</taxon>
        <taxon>Pseudomonadati</taxon>
        <taxon>Bacteroidota</taxon>
        <taxon>Cytophagia</taxon>
        <taxon>Cytophagales</taxon>
        <taxon>Chryseotaleaceae</taxon>
        <taxon>Chryseosolibacter</taxon>
    </lineage>
</organism>
<dbReference type="InterPro" id="IPR018062">
    <property type="entry name" value="HTH_AraC-typ_CS"/>
</dbReference>
<accession>A0AAP2DJ60</accession>
<dbReference type="PROSITE" id="PS01124">
    <property type="entry name" value="HTH_ARAC_FAMILY_2"/>
    <property type="match status" value="1"/>
</dbReference>
<dbReference type="EMBL" id="JAHESF010000008">
    <property type="protein sequence ID" value="MBT1697323.1"/>
    <property type="molecule type" value="Genomic_DNA"/>
</dbReference>
<comment type="caution">
    <text evidence="6">The sequence shown here is derived from an EMBL/GenBank/DDBJ whole genome shotgun (WGS) entry which is preliminary data.</text>
</comment>
<evidence type="ECO:0000313" key="7">
    <source>
        <dbReference type="Proteomes" id="UP001319200"/>
    </source>
</evidence>
<evidence type="ECO:0000313" key="6">
    <source>
        <dbReference type="EMBL" id="MBT1697323.1"/>
    </source>
</evidence>
<name>A0AAP2DJ60_9BACT</name>
<dbReference type="GO" id="GO:0043565">
    <property type="term" value="F:sequence-specific DNA binding"/>
    <property type="evidence" value="ECO:0007669"/>
    <property type="project" value="InterPro"/>
</dbReference>
<dbReference type="SMART" id="SM00342">
    <property type="entry name" value="HTH_ARAC"/>
    <property type="match status" value="1"/>
</dbReference>
<evidence type="ECO:0000256" key="1">
    <source>
        <dbReference type="ARBA" id="ARBA00023015"/>
    </source>
</evidence>
<reference evidence="6 7" key="1">
    <citation type="submission" date="2021-05" db="EMBL/GenBank/DDBJ databases">
        <title>A Polyphasic approach of four new species of the genus Ohtaekwangia: Ohtaekwangia histidinii sp. nov., Ohtaekwangia cretensis sp. nov., Ohtaekwangia indiensis sp. nov., Ohtaekwangia reichenbachii sp. nov. from diverse environment.</title>
        <authorList>
            <person name="Octaviana S."/>
        </authorList>
    </citation>
    <scope>NUCLEOTIDE SEQUENCE [LARGE SCALE GENOMIC DNA]</scope>
    <source>
        <strain evidence="6 7">PWU4</strain>
    </source>
</reference>
<sequence>MAIPIEISYLYYETNPSKATAMTISMNILLFVVGAGILQAIFLACLIFFYPKGDRSVNAFLGCYTLSMCIPMFAPIVQHFSSWQRLMFLDPFLLLTAPFLYLYVCSFKEKITFGKAWPHFVLFMLIVIYDYYLYVNLASHYPLTQQVPMEVIHHPSVMARVFIRIGQMIVYSLMAGRVLTAYQRSIRHLFSETSKISLAWVRWLINGYFILTMMMAILYSLILRNPENFGLLILINTALVTPYLYAVTFKGVTQPTLWQVSHGRDKDTVLQEIREAEETELLVQQEPEKLKPAPASEKMNDIVARTLELMTDEKLYLQTELTLQDLADKLKTPSYQVSQAINDGLQKTFYDLVNGYRVEEAKRLLLDPKSRANKILAVGFDAGFNSKTTFNTVFKKFTGLTPSDFKERHQPEPAVA</sequence>
<dbReference type="RefSeq" id="WP_254163193.1">
    <property type="nucleotide sequence ID" value="NZ_JAHESF010000008.1"/>
</dbReference>
<dbReference type="InterPro" id="IPR018060">
    <property type="entry name" value="HTH_AraC"/>
</dbReference>
<evidence type="ECO:0000256" key="3">
    <source>
        <dbReference type="ARBA" id="ARBA00023163"/>
    </source>
</evidence>
<keyword evidence="1" id="KW-0805">Transcription regulation</keyword>
<feature type="transmembrane region" description="Helical" evidence="4">
    <location>
        <begin position="229"/>
        <end position="247"/>
    </location>
</feature>
<dbReference type="AlphaFoldDB" id="A0AAP2DJ60"/>
<feature type="transmembrane region" description="Helical" evidence="4">
    <location>
        <begin position="83"/>
        <end position="104"/>
    </location>
</feature>
<keyword evidence="7" id="KW-1185">Reference proteome</keyword>
<evidence type="ECO:0000256" key="2">
    <source>
        <dbReference type="ARBA" id="ARBA00023125"/>
    </source>
</evidence>
<keyword evidence="3" id="KW-0804">Transcription</keyword>
<keyword evidence="4" id="KW-0812">Transmembrane</keyword>
<feature type="transmembrane region" description="Helical" evidence="4">
    <location>
        <begin position="57"/>
        <end position="77"/>
    </location>
</feature>
<dbReference type="Gene3D" id="1.10.10.60">
    <property type="entry name" value="Homeodomain-like"/>
    <property type="match status" value="1"/>
</dbReference>
<protein>
    <submittedName>
        <fullName evidence="6">AraC family transcriptional regulator</fullName>
    </submittedName>
</protein>
<keyword evidence="2" id="KW-0238">DNA-binding</keyword>
<feature type="transmembrane region" description="Helical" evidence="4">
    <location>
        <begin position="28"/>
        <end position="50"/>
    </location>
</feature>
<dbReference type="InterPro" id="IPR009057">
    <property type="entry name" value="Homeodomain-like_sf"/>
</dbReference>
<dbReference type="PANTHER" id="PTHR43280:SF29">
    <property type="entry name" value="ARAC-FAMILY TRANSCRIPTIONAL REGULATOR"/>
    <property type="match status" value="1"/>
</dbReference>
<proteinExistence type="predicted"/>
<dbReference type="Pfam" id="PF12833">
    <property type="entry name" value="HTH_18"/>
    <property type="match status" value="1"/>
</dbReference>
<dbReference type="PANTHER" id="PTHR43280">
    <property type="entry name" value="ARAC-FAMILY TRANSCRIPTIONAL REGULATOR"/>
    <property type="match status" value="1"/>
</dbReference>
<dbReference type="GO" id="GO:0003700">
    <property type="term" value="F:DNA-binding transcription factor activity"/>
    <property type="evidence" value="ECO:0007669"/>
    <property type="project" value="InterPro"/>
</dbReference>
<feature type="domain" description="HTH araC/xylS-type" evidence="5">
    <location>
        <begin position="301"/>
        <end position="408"/>
    </location>
</feature>
<feature type="transmembrane region" description="Helical" evidence="4">
    <location>
        <begin position="203"/>
        <end position="223"/>
    </location>
</feature>
<dbReference type="PROSITE" id="PS00041">
    <property type="entry name" value="HTH_ARAC_FAMILY_1"/>
    <property type="match status" value="1"/>
</dbReference>